<evidence type="ECO:0000256" key="1">
    <source>
        <dbReference type="SAM" id="MobiDB-lite"/>
    </source>
</evidence>
<sequence>MVNIGERPKEDEDRAVPDFREGDPILGSACKSQIPTLVERQTRFVMPPANKMTTTNFWSNTVSQ</sequence>
<proteinExistence type="predicted"/>
<protein>
    <submittedName>
        <fullName evidence="2">Uncharacterized protein</fullName>
    </submittedName>
</protein>
<dbReference type="Proteomes" id="UP000239203">
    <property type="component" value="Unassembled WGS sequence"/>
</dbReference>
<keyword evidence="3" id="KW-1185">Reference proteome</keyword>
<feature type="region of interest" description="Disordered" evidence="1">
    <location>
        <begin position="1"/>
        <end position="27"/>
    </location>
</feature>
<dbReference type="EMBL" id="PTIX01000001">
    <property type="protein sequence ID" value="PPK71073.1"/>
    <property type="molecule type" value="Genomic_DNA"/>
</dbReference>
<evidence type="ECO:0000313" key="3">
    <source>
        <dbReference type="Proteomes" id="UP000239203"/>
    </source>
</evidence>
<name>A0A2S6H0S2_9PSEU</name>
<reference evidence="2 3" key="1">
    <citation type="submission" date="2018-02" db="EMBL/GenBank/DDBJ databases">
        <title>Genomic Encyclopedia of Archaeal and Bacterial Type Strains, Phase II (KMG-II): from individual species to whole genera.</title>
        <authorList>
            <person name="Goeker M."/>
        </authorList>
    </citation>
    <scope>NUCLEOTIDE SEQUENCE [LARGE SCALE GENOMIC DNA]</scope>
    <source>
        <strain evidence="2 3">YU 961-1</strain>
    </source>
</reference>
<feature type="compositionally biased region" description="Basic and acidic residues" evidence="1">
    <location>
        <begin position="1"/>
        <end position="23"/>
    </location>
</feature>
<dbReference type="AlphaFoldDB" id="A0A2S6H0S2"/>
<evidence type="ECO:0000313" key="2">
    <source>
        <dbReference type="EMBL" id="PPK71073.1"/>
    </source>
</evidence>
<gene>
    <name evidence="2" type="ORF">CLV40_101259</name>
</gene>
<organism evidence="2 3">
    <name type="scientific">Actinokineospora auranticolor</name>
    <dbReference type="NCBI Taxonomy" id="155976"/>
    <lineage>
        <taxon>Bacteria</taxon>
        <taxon>Bacillati</taxon>
        <taxon>Actinomycetota</taxon>
        <taxon>Actinomycetes</taxon>
        <taxon>Pseudonocardiales</taxon>
        <taxon>Pseudonocardiaceae</taxon>
        <taxon>Actinokineospora</taxon>
    </lineage>
</organism>
<comment type="caution">
    <text evidence="2">The sequence shown here is derived from an EMBL/GenBank/DDBJ whole genome shotgun (WGS) entry which is preliminary data.</text>
</comment>
<accession>A0A2S6H0S2</accession>